<dbReference type="Proteomes" id="UP000198341">
    <property type="component" value="Chromosome 2"/>
</dbReference>
<dbReference type="RefSeq" id="XP_007514931.1">
    <property type="nucleotide sequence ID" value="XM_007514869.1"/>
</dbReference>
<protein>
    <submittedName>
        <fullName evidence="1">Uncharacterized protein</fullName>
    </submittedName>
</protein>
<keyword evidence="2" id="KW-1185">Reference proteome</keyword>
<gene>
    <name evidence="1" type="ORF">Bathy02g04020</name>
</gene>
<evidence type="ECO:0000313" key="2">
    <source>
        <dbReference type="Proteomes" id="UP000198341"/>
    </source>
</evidence>
<dbReference type="EMBL" id="FO082277">
    <property type="protein sequence ID" value="CCO15171.1"/>
    <property type="molecule type" value="Genomic_DNA"/>
</dbReference>
<sequence>MMIVSSRRQSLVFFLLAWMHRFRKLLDCFFSLLKKQLKEIRSKCLHRVTLRLLFRAVVVSEFPPRSILAHTTERDTATAL</sequence>
<reference evidence="1 2" key="1">
    <citation type="submission" date="2011-10" db="EMBL/GenBank/DDBJ databases">
        <authorList>
            <person name="Genoscope - CEA"/>
        </authorList>
    </citation>
    <scope>NUCLEOTIDE SEQUENCE [LARGE SCALE GENOMIC DNA]</scope>
    <source>
        <strain evidence="1 2">RCC 1105</strain>
    </source>
</reference>
<name>K8EBE2_9CHLO</name>
<dbReference type="KEGG" id="bpg:Bathy02g04020"/>
<dbReference type="GeneID" id="19017515"/>
<dbReference type="AlphaFoldDB" id="K8EBE2"/>
<proteinExistence type="predicted"/>
<evidence type="ECO:0000313" key="1">
    <source>
        <dbReference type="EMBL" id="CCO15171.1"/>
    </source>
</evidence>
<organism evidence="1 2">
    <name type="scientific">Bathycoccus prasinos</name>
    <dbReference type="NCBI Taxonomy" id="41875"/>
    <lineage>
        <taxon>Eukaryota</taxon>
        <taxon>Viridiplantae</taxon>
        <taxon>Chlorophyta</taxon>
        <taxon>Mamiellophyceae</taxon>
        <taxon>Mamiellales</taxon>
        <taxon>Bathycoccaceae</taxon>
        <taxon>Bathycoccus</taxon>
    </lineage>
</organism>
<accession>K8EBE2</accession>